<dbReference type="EMBL" id="KB468135">
    <property type="protein sequence ID" value="PCH42792.1"/>
    <property type="molecule type" value="Genomic_DNA"/>
</dbReference>
<evidence type="ECO:0000313" key="2">
    <source>
        <dbReference type="EMBL" id="PCH42792.1"/>
    </source>
</evidence>
<dbReference type="Proteomes" id="UP000218811">
    <property type="component" value="Unassembled WGS sequence"/>
</dbReference>
<feature type="region of interest" description="Disordered" evidence="1">
    <location>
        <begin position="10"/>
        <end position="80"/>
    </location>
</feature>
<protein>
    <submittedName>
        <fullName evidence="2">Uncharacterized protein</fullName>
    </submittedName>
</protein>
<dbReference type="AlphaFoldDB" id="A0A2H3JKS0"/>
<gene>
    <name evidence="2" type="ORF">WOLCODRAFT_152852</name>
</gene>
<keyword evidence="3" id="KW-1185">Reference proteome</keyword>
<feature type="compositionally biased region" description="Basic and acidic residues" evidence="1">
    <location>
        <begin position="12"/>
        <end position="30"/>
    </location>
</feature>
<feature type="compositionally biased region" description="Basic and acidic residues" evidence="1">
    <location>
        <begin position="133"/>
        <end position="148"/>
    </location>
</feature>
<evidence type="ECO:0000313" key="3">
    <source>
        <dbReference type="Proteomes" id="UP000218811"/>
    </source>
</evidence>
<accession>A0A2H3JKS0</accession>
<proteinExistence type="predicted"/>
<feature type="region of interest" description="Disordered" evidence="1">
    <location>
        <begin position="133"/>
        <end position="170"/>
    </location>
</feature>
<evidence type="ECO:0000256" key="1">
    <source>
        <dbReference type="SAM" id="MobiDB-lite"/>
    </source>
</evidence>
<name>A0A2H3JKS0_WOLCO</name>
<reference evidence="2 3" key="1">
    <citation type="journal article" date="2012" name="Science">
        <title>The Paleozoic origin of enzymatic lignin decomposition reconstructed from 31 fungal genomes.</title>
        <authorList>
            <person name="Floudas D."/>
            <person name="Binder M."/>
            <person name="Riley R."/>
            <person name="Barry K."/>
            <person name="Blanchette R.A."/>
            <person name="Henrissat B."/>
            <person name="Martinez A.T."/>
            <person name="Otillar R."/>
            <person name="Spatafora J.W."/>
            <person name="Yadav J.S."/>
            <person name="Aerts A."/>
            <person name="Benoit I."/>
            <person name="Boyd A."/>
            <person name="Carlson A."/>
            <person name="Copeland A."/>
            <person name="Coutinho P.M."/>
            <person name="de Vries R.P."/>
            <person name="Ferreira P."/>
            <person name="Findley K."/>
            <person name="Foster B."/>
            <person name="Gaskell J."/>
            <person name="Glotzer D."/>
            <person name="Gorecki P."/>
            <person name="Heitman J."/>
            <person name="Hesse C."/>
            <person name="Hori C."/>
            <person name="Igarashi K."/>
            <person name="Jurgens J.A."/>
            <person name="Kallen N."/>
            <person name="Kersten P."/>
            <person name="Kohler A."/>
            <person name="Kuees U."/>
            <person name="Kumar T.K.A."/>
            <person name="Kuo A."/>
            <person name="LaButti K."/>
            <person name="Larrondo L.F."/>
            <person name="Lindquist E."/>
            <person name="Ling A."/>
            <person name="Lombard V."/>
            <person name="Lucas S."/>
            <person name="Lundell T."/>
            <person name="Martin R."/>
            <person name="McLaughlin D.J."/>
            <person name="Morgenstern I."/>
            <person name="Morin E."/>
            <person name="Murat C."/>
            <person name="Nagy L.G."/>
            <person name="Nolan M."/>
            <person name="Ohm R.A."/>
            <person name="Patyshakuliyeva A."/>
            <person name="Rokas A."/>
            <person name="Ruiz-Duenas F.J."/>
            <person name="Sabat G."/>
            <person name="Salamov A."/>
            <person name="Samejima M."/>
            <person name="Schmutz J."/>
            <person name="Slot J.C."/>
            <person name="St John F."/>
            <person name="Stenlid J."/>
            <person name="Sun H."/>
            <person name="Sun S."/>
            <person name="Syed K."/>
            <person name="Tsang A."/>
            <person name="Wiebenga A."/>
            <person name="Young D."/>
            <person name="Pisabarro A."/>
            <person name="Eastwood D.C."/>
            <person name="Martin F."/>
            <person name="Cullen D."/>
            <person name="Grigoriev I.V."/>
            <person name="Hibbett D.S."/>
        </authorList>
    </citation>
    <scope>NUCLEOTIDE SEQUENCE [LARGE SCALE GENOMIC DNA]</scope>
    <source>
        <strain evidence="2 3">MD-104</strain>
    </source>
</reference>
<feature type="compositionally biased region" description="Polar residues" evidence="1">
    <location>
        <begin position="149"/>
        <end position="167"/>
    </location>
</feature>
<sequence length="237" mass="25929">MKFKAIVAEVQHAGEDQQRCRKPGRLEKSRSTRAPVLGGEEEQPLAARRDVRLYGEEAQAEGRGQEKQRMAANSRKASKTAAGTVAYDDGSAGLAHTSIRLIHAGFPQDSLSPNLSSNYLSLDIAATSLRRVKSDTRGHQQARSEDLSRYTNSSGMLIPETASSPTPTHRRRRLYAAGVRSFVYSLPAHPTQSAQRQLSSTHRRRRLLQQRNTVLRLRATGKVAGTSSMAAVTVAPS</sequence>
<dbReference type="STRING" id="742152.A0A2H3JKS0"/>
<organism evidence="2 3">
    <name type="scientific">Wolfiporia cocos (strain MD-104)</name>
    <name type="common">Brown rot fungus</name>
    <dbReference type="NCBI Taxonomy" id="742152"/>
    <lineage>
        <taxon>Eukaryota</taxon>
        <taxon>Fungi</taxon>
        <taxon>Dikarya</taxon>
        <taxon>Basidiomycota</taxon>
        <taxon>Agaricomycotina</taxon>
        <taxon>Agaricomycetes</taxon>
        <taxon>Polyporales</taxon>
        <taxon>Phaeolaceae</taxon>
        <taxon>Wolfiporia</taxon>
    </lineage>
</organism>